<dbReference type="AlphaFoldDB" id="A0A4C1WDV4"/>
<feature type="compositionally biased region" description="Basic and acidic residues" evidence="1">
    <location>
        <begin position="180"/>
        <end position="194"/>
    </location>
</feature>
<dbReference type="Proteomes" id="UP000299102">
    <property type="component" value="Unassembled WGS sequence"/>
</dbReference>
<feature type="region of interest" description="Disordered" evidence="1">
    <location>
        <begin position="127"/>
        <end position="213"/>
    </location>
</feature>
<accession>A0A4C1WDV4</accession>
<feature type="compositionally biased region" description="Basic and acidic residues" evidence="1">
    <location>
        <begin position="151"/>
        <end position="170"/>
    </location>
</feature>
<evidence type="ECO:0000256" key="1">
    <source>
        <dbReference type="SAM" id="MobiDB-lite"/>
    </source>
</evidence>
<reference evidence="2 3" key="1">
    <citation type="journal article" date="2019" name="Commun. Biol.">
        <title>The bagworm genome reveals a unique fibroin gene that provides high tensile strength.</title>
        <authorList>
            <person name="Kono N."/>
            <person name="Nakamura H."/>
            <person name="Ohtoshi R."/>
            <person name="Tomita M."/>
            <person name="Numata K."/>
            <person name="Arakawa K."/>
        </authorList>
    </citation>
    <scope>NUCLEOTIDE SEQUENCE [LARGE SCALE GENOMIC DNA]</scope>
</reference>
<protein>
    <submittedName>
        <fullName evidence="2">Uncharacterized protein</fullName>
    </submittedName>
</protein>
<feature type="compositionally biased region" description="Basic and acidic residues" evidence="1">
    <location>
        <begin position="204"/>
        <end position="213"/>
    </location>
</feature>
<dbReference type="EMBL" id="BGZK01000527">
    <property type="protein sequence ID" value="GBP48619.1"/>
    <property type="molecule type" value="Genomic_DNA"/>
</dbReference>
<sequence length="372" mass="42999">MNSPQSNQMMQYVDVPVTDSHPLKNKNRKKRQLLIPRRHPLRTGLYSRIPVLPPREPIILPLVTSALSERIRSYPYYLQEIPLAMGETIMDSIREVAPHFTQTLKEISPGIIELVNMIPECKEFTFSPESHEENSNDPSRYHPGSSGQIELLRRTDNNTRNRNTRDREGTAHNITIYTESNKRNPNDPSGDHPSSRTPIKRLRRIQDTSKPTDIRTKENAINNEIYETEPVTNTRREFQQHQIQDKGQIGRNKTECTEYFPQFKEQRTRRLLEDYKNIIHSELNQSQEASGESIYNVEQHSTSDQRITDENVPIATENKKAFHPNKKIIGGMSAYIFPTDKINKNAHVIITDGYSVMRNSNGENKISETTIQ</sequence>
<evidence type="ECO:0000313" key="3">
    <source>
        <dbReference type="Proteomes" id="UP000299102"/>
    </source>
</evidence>
<gene>
    <name evidence="2" type="ORF">EVAR_28005_1</name>
</gene>
<name>A0A4C1WDV4_EUMVA</name>
<proteinExistence type="predicted"/>
<comment type="caution">
    <text evidence="2">The sequence shown here is derived from an EMBL/GenBank/DDBJ whole genome shotgun (WGS) entry which is preliminary data.</text>
</comment>
<organism evidence="2 3">
    <name type="scientific">Eumeta variegata</name>
    <name type="common">Bagworm moth</name>
    <name type="synonym">Eumeta japonica</name>
    <dbReference type="NCBI Taxonomy" id="151549"/>
    <lineage>
        <taxon>Eukaryota</taxon>
        <taxon>Metazoa</taxon>
        <taxon>Ecdysozoa</taxon>
        <taxon>Arthropoda</taxon>
        <taxon>Hexapoda</taxon>
        <taxon>Insecta</taxon>
        <taxon>Pterygota</taxon>
        <taxon>Neoptera</taxon>
        <taxon>Endopterygota</taxon>
        <taxon>Lepidoptera</taxon>
        <taxon>Glossata</taxon>
        <taxon>Ditrysia</taxon>
        <taxon>Tineoidea</taxon>
        <taxon>Psychidae</taxon>
        <taxon>Oiketicinae</taxon>
        <taxon>Eumeta</taxon>
    </lineage>
</organism>
<dbReference type="OrthoDB" id="7486749at2759"/>
<evidence type="ECO:0000313" key="2">
    <source>
        <dbReference type="EMBL" id="GBP48619.1"/>
    </source>
</evidence>
<keyword evidence="3" id="KW-1185">Reference proteome</keyword>